<sequence length="242" mass="26757">MAYNQQPPPRYVMLSEYGGGSGGESLNLRPPPHRRNLPRYYSHGRSKGGACCCGCLCWCCCFLLLFILAVVGTAAYFFFIMKPKIPSYSVSALSISSFEFRASDFTLHAKLTAHIRAENPNDMIGISYGSGSSVVVSYKNSTLCSGHLPSFYQGHRNTTVMQVVMEGRHTVDSGFQDALKENREAGQVPLDVYVRVPVSLRLNEVDLREITVNVHCALVVDSLSPNTKVNIKSAQYKVNVEF</sequence>
<name>A0A6P5GDI6_ANACO</name>
<evidence type="ECO:0000313" key="7">
    <source>
        <dbReference type="Proteomes" id="UP000515123"/>
    </source>
</evidence>
<accession>A0A6P5GDI6</accession>
<dbReference type="PANTHER" id="PTHR31234:SF72">
    <property type="entry name" value="NDR1_HIN1-LIKE PROTEIN 6"/>
    <property type="match status" value="1"/>
</dbReference>
<dbReference type="GO" id="GO:0005886">
    <property type="term" value="C:plasma membrane"/>
    <property type="evidence" value="ECO:0007669"/>
    <property type="project" value="TreeGrafter"/>
</dbReference>
<dbReference type="OrthoDB" id="778052at2759"/>
<evidence type="ECO:0000256" key="1">
    <source>
        <dbReference type="ARBA" id="ARBA00004167"/>
    </source>
</evidence>
<protein>
    <submittedName>
        <fullName evidence="8">NDR1/HIN1-like protein 13</fullName>
    </submittedName>
</protein>
<reference evidence="7" key="1">
    <citation type="journal article" date="2015" name="Nat. Genet.">
        <title>The pineapple genome and the evolution of CAM photosynthesis.</title>
        <authorList>
            <person name="Ming R."/>
            <person name="VanBuren R."/>
            <person name="Wai C.M."/>
            <person name="Tang H."/>
            <person name="Schatz M.C."/>
            <person name="Bowers J.E."/>
            <person name="Lyons E."/>
            <person name="Wang M.L."/>
            <person name="Chen J."/>
            <person name="Biggers E."/>
            <person name="Zhang J."/>
            <person name="Huang L."/>
            <person name="Zhang L."/>
            <person name="Miao W."/>
            <person name="Zhang J."/>
            <person name="Ye Z."/>
            <person name="Miao C."/>
            <person name="Lin Z."/>
            <person name="Wang H."/>
            <person name="Zhou H."/>
            <person name="Yim W.C."/>
            <person name="Priest H.D."/>
            <person name="Zheng C."/>
            <person name="Woodhouse M."/>
            <person name="Edger P.P."/>
            <person name="Guyot R."/>
            <person name="Guo H.B."/>
            <person name="Guo H."/>
            <person name="Zheng G."/>
            <person name="Singh R."/>
            <person name="Sharma A."/>
            <person name="Min X."/>
            <person name="Zheng Y."/>
            <person name="Lee H."/>
            <person name="Gurtowski J."/>
            <person name="Sedlazeck F.J."/>
            <person name="Harkess A."/>
            <person name="McKain M.R."/>
            <person name="Liao Z."/>
            <person name="Fang J."/>
            <person name="Liu J."/>
            <person name="Zhang X."/>
            <person name="Zhang Q."/>
            <person name="Hu W."/>
            <person name="Qin Y."/>
            <person name="Wang K."/>
            <person name="Chen L.Y."/>
            <person name="Shirley N."/>
            <person name="Lin Y.R."/>
            <person name="Liu L.Y."/>
            <person name="Hernandez A.G."/>
            <person name="Wright C.L."/>
            <person name="Bulone V."/>
            <person name="Tuskan G.A."/>
            <person name="Heath K."/>
            <person name="Zee F."/>
            <person name="Moore P.H."/>
            <person name="Sunkar R."/>
            <person name="Leebens-Mack J.H."/>
            <person name="Mockler T."/>
            <person name="Bennetzen J.L."/>
            <person name="Freeling M."/>
            <person name="Sankoff D."/>
            <person name="Paterson A.H."/>
            <person name="Zhu X."/>
            <person name="Yang X."/>
            <person name="Smith J.A."/>
            <person name="Cushman J.C."/>
            <person name="Paull R.E."/>
            <person name="Yu Q."/>
        </authorList>
    </citation>
    <scope>NUCLEOTIDE SEQUENCE [LARGE SCALE GENOMIC DNA]</scope>
    <source>
        <strain evidence="7">cv. F153</strain>
    </source>
</reference>
<comment type="subcellular location">
    <subcellularLocation>
        <location evidence="1">Membrane</location>
        <topology evidence="1">Single-pass membrane protein</topology>
    </subcellularLocation>
</comment>
<dbReference type="Pfam" id="PF03168">
    <property type="entry name" value="LEA_2"/>
    <property type="match status" value="1"/>
</dbReference>
<dbReference type="GO" id="GO:0098542">
    <property type="term" value="P:defense response to other organism"/>
    <property type="evidence" value="ECO:0007669"/>
    <property type="project" value="InterPro"/>
</dbReference>
<keyword evidence="3 5" id="KW-1133">Transmembrane helix</keyword>
<gene>
    <name evidence="8" type="primary">LOC109720621</name>
</gene>
<dbReference type="PANTHER" id="PTHR31234">
    <property type="entry name" value="LATE EMBRYOGENESIS ABUNDANT (LEA) HYDROXYPROLINE-RICH GLYCOPROTEIN FAMILY"/>
    <property type="match status" value="1"/>
</dbReference>
<evidence type="ECO:0000313" key="8">
    <source>
        <dbReference type="RefSeq" id="XP_020103445.1"/>
    </source>
</evidence>
<keyword evidence="4 5" id="KW-0472">Membrane</keyword>
<keyword evidence="7" id="KW-1185">Reference proteome</keyword>
<dbReference type="InterPro" id="IPR044839">
    <property type="entry name" value="NDR1-like"/>
</dbReference>
<proteinExistence type="predicted"/>
<organism evidence="7 8">
    <name type="scientific">Ananas comosus</name>
    <name type="common">Pineapple</name>
    <name type="synonym">Ananas ananas</name>
    <dbReference type="NCBI Taxonomy" id="4615"/>
    <lineage>
        <taxon>Eukaryota</taxon>
        <taxon>Viridiplantae</taxon>
        <taxon>Streptophyta</taxon>
        <taxon>Embryophyta</taxon>
        <taxon>Tracheophyta</taxon>
        <taxon>Spermatophyta</taxon>
        <taxon>Magnoliopsida</taxon>
        <taxon>Liliopsida</taxon>
        <taxon>Poales</taxon>
        <taxon>Bromeliaceae</taxon>
        <taxon>Bromelioideae</taxon>
        <taxon>Ananas</taxon>
    </lineage>
</organism>
<feature type="domain" description="Late embryogenesis abundant protein LEA-2 subgroup" evidence="6">
    <location>
        <begin position="114"/>
        <end position="216"/>
    </location>
</feature>
<dbReference type="GeneID" id="109720621"/>
<reference evidence="8" key="2">
    <citation type="submission" date="2025-08" db="UniProtKB">
        <authorList>
            <consortium name="RefSeq"/>
        </authorList>
    </citation>
    <scope>IDENTIFICATION</scope>
    <source>
        <tissue evidence="8">Leaf</tissue>
    </source>
</reference>
<dbReference type="Proteomes" id="UP000515123">
    <property type="component" value="Linkage group 14"/>
</dbReference>
<dbReference type="Gramene" id="Aco023654.1.mrna1">
    <property type="protein sequence ID" value="Aco023654.1.mrna1.cds1"/>
    <property type="gene ID" value="Aco023654.1.path1"/>
</dbReference>
<keyword evidence="2 5" id="KW-0812">Transmembrane</keyword>
<dbReference type="RefSeq" id="XP_020103445.1">
    <property type="nucleotide sequence ID" value="XM_020247856.1"/>
</dbReference>
<dbReference type="AlphaFoldDB" id="A0A6P5GDI6"/>
<evidence type="ECO:0000256" key="4">
    <source>
        <dbReference type="ARBA" id="ARBA00023136"/>
    </source>
</evidence>
<feature type="transmembrane region" description="Helical" evidence="5">
    <location>
        <begin position="49"/>
        <end position="79"/>
    </location>
</feature>
<evidence type="ECO:0000256" key="2">
    <source>
        <dbReference type="ARBA" id="ARBA00022692"/>
    </source>
</evidence>
<evidence type="ECO:0000256" key="5">
    <source>
        <dbReference type="SAM" id="Phobius"/>
    </source>
</evidence>
<dbReference type="InterPro" id="IPR004864">
    <property type="entry name" value="LEA_2"/>
</dbReference>
<evidence type="ECO:0000256" key="3">
    <source>
        <dbReference type="ARBA" id="ARBA00022989"/>
    </source>
</evidence>
<evidence type="ECO:0000259" key="6">
    <source>
        <dbReference type="Pfam" id="PF03168"/>
    </source>
</evidence>